<feature type="region of interest" description="Disordered" evidence="1">
    <location>
        <begin position="356"/>
        <end position="537"/>
    </location>
</feature>
<evidence type="ECO:0000313" key="3">
    <source>
        <dbReference type="Proteomes" id="UP000030744"/>
    </source>
</evidence>
<name>U6KA24_9EIME</name>
<feature type="region of interest" description="Disordered" evidence="1">
    <location>
        <begin position="229"/>
        <end position="340"/>
    </location>
</feature>
<feature type="compositionally biased region" description="Low complexity" evidence="1">
    <location>
        <begin position="464"/>
        <end position="477"/>
    </location>
</feature>
<feature type="compositionally biased region" description="Low complexity" evidence="1">
    <location>
        <begin position="60"/>
        <end position="69"/>
    </location>
</feature>
<protein>
    <submittedName>
        <fullName evidence="2">Uncharacterized protein</fullName>
    </submittedName>
</protein>
<dbReference type="RefSeq" id="XP_013355631.1">
    <property type="nucleotide sequence ID" value="XM_013500177.1"/>
</dbReference>
<evidence type="ECO:0000313" key="2">
    <source>
        <dbReference type="EMBL" id="CDJ33067.1"/>
    </source>
</evidence>
<dbReference type="Proteomes" id="UP000030744">
    <property type="component" value="Unassembled WGS sequence"/>
</dbReference>
<proteinExistence type="predicted"/>
<dbReference type="EMBL" id="HG684822">
    <property type="protein sequence ID" value="CDJ33067.1"/>
    <property type="molecule type" value="Genomic_DNA"/>
</dbReference>
<dbReference type="GeneID" id="25379783"/>
<reference evidence="2" key="1">
    <citation type="submission" date="2013-10" db="EMBL/GenBank/DDBJ databases">
        <title>Genomic analysis of the causative agents of coccidiosis in chickens.</title>
        <authorList>
            <person name="Reid A.J."/>
            <person name="Blake D."/>
            <person name="Billington K."/>
            <person name="Browne H."/>
            <person name="Dunn M."/>
            <person name="Hung S."/>
            <person name="Kawahara F."/>
            <person name="Miranda-Saavedra D."/>
            <person name="Mourier T."/>
            <person name="Nagra H."/>
            <person name="Otto T.D."/>
            <person name="Rawlings N."/>
            <person name="Sanchez A."/>
            <person name="Sanders M."/>
            <person name="Subramaniam C."/>
            <person name="Tay Y."/>
            <person name="Dear P."/>
            <person name="Doerig C."/>
            <person name="Gruber A."/>
            <person name="Parkinson J."/>
            <person name="Shirley M."/>
            <person name="Wan K.L."/>
            <person name="Berriman M."/>
            <person name="Tomley F."/>
            <person name="Pain A."/>
        </authorList>
    </citation>
    <scope>NUCLEOTIDE SEQUENCE [LARGE SCALE GENOMIC DNA]</scope>
    <source>
        <strain evidence="2">Houghton</strain>
    </source>
</reference>
<reference evidence="2" key="2">
    <citation type="submission" date="2013-10" db="EMBL/GenBank/DDBJ databases">
        <authorList>
            <person name="Aslett M."/>
        </authorList>
    </citation>
    <scope>NUCLEOTIDE SEQUENCE [LARGE SCALE GENOMIC DNA]</scope>
    <source>
        <strain evidence="2">Houghton</strain>
    </source>
</reference>
<feature type="compositionally biased region" description="Polar residues" evidence="1">
    <location>
        <begin position="243"/>
        <end position="255"/>
    </location>
</feature>
<dbReference type="VEuPathDB" id="ToxoDB:EMH_0051020"/>
<accession>U6KA24</accession>
<dbReference type="OrthoDB" id="354828at2759"/>
<dbReference type="AlphaFoldDB" id="U6KA24"/>
<feature type="compositionally biased region" description="Low complexity" evidence="1">
    <location>
        <begin position="441"/>
        <end position="456"/>
    </location>
</feature>
<sequence length="537" mass="60051">MYVSSLTYPCTGLRHLYKLLYSEQSSPQATEPKARCSSAAVTERLLERGRQRQARKELLQKQQQLLHQQEQQRRPYRPAEAASTTNGVSRHLQLFELAQYQQQQQRRQQQLRQEQQQQDDLKECTFRPNLVLSHKFPRLVETPSPARRDEAPFSFSEGHYTLRLAPEVFGVSVEVQKGRLVRISIREGEDPRAAVDSFCRSHGLHAEEQEWLSSIILKEMTARNLLTLVDGDGHGEKRPQAVETLQESPGSQQQEVWHREPPKAYKGSPRGATAAGPAAASPTQPRLSDTERRGIKTVGRPVQQSLSGTYTREGDSLGSPLANSGAHKDQSSATAKHGSGEVHKYQHLEYHDIWNVPVAPPAETPPGREKGTPSSPSCGLQPGQQQQQERQAKQKHERKQKLLQQQLQQQKLEQQEKQQPRQLSGPPRVHHEALNAAPMGAAAETPPQQWQQQPEENTGEGEGQKQQQPQGTPGSTENGSLRCLAVFTPEAEKAVLGSPYSRISRSSSRSSRREGPEIPSSERSSGWLSPVATERNP</sequence>
<feature type="region of interest" description="Disordered" evidence="1">
    <location>
        <begin position="51"/>
        <end position="85"/>
    </location>
</feature>
<evidence type="ECO:0000256" key="1">
    <source>
        <dbReference type="SAM" id="MobiDB-lite"/>
    </source>
</evidence>
<feature type="compositionally biased region" description="Low complexity" evidence="1">
    <location>
        <begin position="517"/>
        <end position="526"/>
    </location>
</feature>
<feature type="compositionally biased region" description="Low complexity" evidence="1">
    <location>
        <begin position="402"/>
        <end position="412"/>
    </location>
</feature>
<feature type="compositionally biased region" description="Low complexity" evidence="1">
    <location>
        <begin position="497"/>
        <end position="509"/>
    </location>
</feature>
<feature type="compositionally biased region" description="Basic and acidic residues" evidence="1">
    <location>
        <begin position="231"/>
        <end position="240"/>
    </location>
</feature>
<feature type="compositionally biased region" description="Low complexity" evidence="1">
    <location>
        <begin position="267"/>
        <end position="283"/>
    </location>
</feature>
<gene>
    <name evidence="2" type="ORF">EMH_0051020</name>
</gene>
<organism evidence="2 3">
    <name type="scientific">Eimeria mitis</name>
    <dbReference type="NCBI Taxonomy" id="44415"/>
    <lineage>
        <taxon>Eukaryota</taxon>
        <taxon>Sar</taxon>
        <taxon>Alveolata</taxon>
        <taxon>Apicomplexa</taxon>
        <taxon>Conoidasida</taxon>
        <taxon>Coccidia</taxon>
        <taxon>Eucoccidiorida</taxon>
        <taxon>Eimeriorina</taxon>
        <taxon>Eimeriidae</taxon>
        <taxon>Eimeria</taxon>
    </lineage>
</organism>
<keyword evidence="3" id="KW-1185">Reference proteome</keyword>